<accession>A0ABQ9WW97</accession>
<sequence length="169" mass="19591">MQPSLIIRIVVSAASGERITIVVTVIADEFQRRRTCGRFWNWITVDRGKRFELELEAFGDRNRPTFRFREMFGEWSSWGCRMLCVSVGVFTDKHNEHPPLLAILAFVFVSDAAPDWDFHLPLDEPSLGNKRNGTELVWIVSAVELFVLIVHNQRCSLPNHRTYTRSTRI</sequence>
<reference evidence="1 2" key="1">
    <citation type="journal article" date="2022" name="bioRxiv">
        <title>Genomics of Preaxostyla Flagellates Illuminates Evolutionary Transitions and the Path Towards Mitochondrial Loss.</title>
        <authorList>
            <person name="Novak L.V.F."/>
            <person name="Treitli S.C."/>
            <person name="Pyrih J."/>
            <person name="Halakuc P."/>
            <person name="Pipaliya S.V."/>
            <person name="Vacek V."/>
            <person name="Brzon O."/>
            <person name="Soukal P."/>
            <person name="Eme L."/>
            <person name="Dacks J.B."/>
            <person name="Karnkowska A."/>
            <person name="Elias M."/>
            <person name="Hampl V."/>
        </authorList>
    </citation>
    <scope>NUCLEOTIDE SEQUENCE [LARGE SCALE GENOMIC DNA]</scope>
    <source>
        <strain evidence="1">NAU3</strain>
        <tissue evidence="1">Gut</tissue>
    </source>
</reference>
<dbReference type="Proteomes" id="UP001281761">
    <property type="component" value="Unassembled WGS sequence"/>
</dbReference>
<evidence type="ECO:0000313" key="2">
    <source>
        <dbReference type="Proteomes" id="UP001281761"/>
    </source>
</evidence>
<protein>
    <submittedName>
        <fullName evidence="1">Uncharacterized protein</fullName>
    </submittedName>
</protein>
<comment type="caution">
    <text evidence="1">The sequence shown here is derived from an EMBL/GenBank/DDBJ whole genome shotgun (WGS) entry which is preliminary data.</text>
</comment>
<evidence type="ECO:0000313" key="1">
    <source>
        <dbReference type="EMBL" id="KAK2943774.1"/>
    </source>
</evidence>
<dbReference type="EMBL" id="JARBJD010000329">
    <property type="protein sequence ID" value="KAK2943774.1"/>
    <property type="molecule type" value="Genomic_DNA"/>
</dbReference>
<gene>
    <name evidence="1" type="ORF">BLNAU_21312</name>
</gene>
<organism evidence="1 2">
    <name type="scientific">Blattamonas nauphoetae</name>
    <dbReference type="NCBI Taxonomy" id="2049346"/>
    <lineage>
        <taxon>Eukaryota</taxon>
        <taxon>Metamonada</taxon>
        <taxon>Preaxostyla</taxon>
        <taxon>Oxymonadida</taxon>
        <taxon>Blattamonas</taxon>
    </lineage>
</organism>
<proteinExistence type="predicted"/>
<name>A0ABQ9WW97_9EUKA</name>
<keyword evidence="2" id="KW-1185">Reference proteome</keyword>